<comment type="caution">
    <text evidence="2">The sequence shown here is derived from an EMBL/GenBank/DDBJ whole genome shotgun (WGS) entry which is preliminary data.</text>
</comment>
<evidence type="ECO:0000256" key="1">
    <source>
        <dbReference type="SAM" id="MobiDB-lite"/>
    </source>
</evidence>
<keyword evidence="3" id="KW-1185">Reference proteome</keyword>
<feature type="compositionally biased region" description="Acidic residues" evidence="1">
    <location>
        <begin position="48"/>
        <end position="83"/>
    </location>
</feature>
<protein>
    <submittedName>
        <fullName evidence="2">Uncharacterized protein</fullName>
    </submittedName>
</protein>
<proteinExistence type="predicted"/>
<evidence type="ECO:0000313" key="2">
    <source>
        <dbReference type="EMBL" id="CAG8972452.1"/>
    </source>
</evidence>
<dbReference type="Proteomes" id="UP000701801">
    <property type="component" value="Unassembled WGS sequence"/>
</dbReference>
<reference evidence="2" key="1">
    <citation type="submission" date="2021-07" db="EMBL/GenBank/DDBJ databases">
        <authorList>
            <person name="Durling M."/>
        </authorList>
    </citation>
    <scope>NUCLEOTIDE SEQUENCE</scope>
</reference>
<accession>A0A9N9Q2J7</accession>
<name>A0A9N9Q2J7_9HELO</name>
<evidence type="ECO:0000313" key="3">
    <source>
        <dbReference type="Proteomes" id="UP000701801"/>
    </source>
</evidence>
<feature type="region of interest" description="Disordered" evidence="1">
    <location>
        <begin position="40"/>
        <end position="83"/>
    </location>
</feature>
<sequence>MATEQEFQLRERALRRRLRQTQAISMVFAGVSCVAIQQLSDLQWGRDGEDEDGSDEDGSDEDEDEDDEDENGDSNSDDDSSGS</sequence>
<dbReference type="AlphaFoldDB" id="A0A9N9Q2J7"/>
<gene>
    <name evidence="2" type="ORF">HYALB_00001141</name>
</gene>
<organism evidence="2 3">
    <name type="scientific">Hymenoscyphus albidus</name>
    <dbReference type="NCBI Taxonomy" id="595503"/>
    <lineage>
        <taxon>Eukaryota</taxon>
        <taxon>Fungi</taxon>
        <taxon>Dikarya</taxon>
        <taxon>Ascomycota</taxon>
        <taxon>Pezizomycotina</taxon>
        <taxon>Leotiomycetes</taxon>
        <taxon>Helotiales</taxon>
        <taxon>Helotiaceae</taxon>
        <taxon>Hymenoscyphus</taxon>
    </lineage>
</organism>
<dbReference type="EMBL" id="CAJVRM010000045">
    <property type="protein sequence ID" value="CAG8972452.1"/>
    <property type="molecule type" value="Genomic_DNA"/>
</dbReference>